<evidence type="ECO:0000256" key="2">
    <source>
        <dbReference type="ARBA" id="ARBA00007330"/>
    </source>
</evidence>
<dbReference type="InterPro" id="IPR038299">
    <property type="entry name" value="DAO_C_sf"/>
</dbReference>
<feature type="domain" description="FAD dependent oxidoreductase" evidence="7">
    <location>
        <begin position="40"/>
        <end position="396"/>
    </location>
</feature>
<dbReference type="PANTHER" id="PTHR11985">
    <property type="entry name" value="GLYCEROL-3-PHOSPHATE DEHYDROGENASE"/>
    <property type="match status" value="1"/>
</dbReference>
<dbReference type="InterPro" id="IPR006076">
    <property type="entry name" value="FAD-dep_OxRdtase"/>
</dbReference>
<accession>A0ABW3WIC3</accession>
<comment type="similarity">
    <text evidence="2">Belongs to the FAD-dependent glycerol-3-phosphate dehydrogenase family.</text>
</comment>
<name>A0ABW3WIC3_9RHOO</name>
<dbReference type="Pfam" id="PF16901">
    <property type="entry name" value="DAO_C"/>
    <property type="match status" value="1"/>
</dbReference>
<dbReference type="Proteomes" id="UP001597158">
    <property type="component" value="Unassembled WGS sequence"/>
</dbReference>
<dbReference type="Pfam" id="PF01266">
    <property type="entry name" value="DAO"/>
    <property type="match status" value="1"/>
</dbReference>
<reference evidence="10" key="1">
    <citation type="journal article" date="2019" name="Int. J. Syst. Evol. Microbiol.">
        <title>The Global Catalogue of Microorganisms (GCM) 10K type strain sequencing project: providing services to taxonomists for standard genome sequencing and annotation.</title>
        <authorList>
            <consortium name="The Broad Institute Genomics Platform"/>
            <consortium name="The Broad Institute Genome Sequencing Center for Infectious Disease"/>
            <person name="Wu L."/>
            <person name="Ma J."/>
        </authorList>
    </citation>
    <scope>NUCLEOTIDE SEQUENCE [LARGE SCALE GENOMIC DNA]</scope>
    <source>
        <strain evidence="10">CCUG 48884</strain>
    </source>
</reference>
<dbReference type="Gene3D" id="3.50.50.60">
    <property type="entry name" value="FAD/NAD(P)-binding domain"/>
    <property type="match status" value="1"/>
</dbReference>
<evidence type="ECO:0000256" key="5">
    <source>
        <dbReference type="ARBA" id="ARBA00022827"/>
    </source>
</evidence>
<keyword evidence="6" id="KW-0560">Oxidoreductase</keyword>
<dbReference type="EMBL" id="JBHTMC010000027">
    <property type="protein sequence ID" value="MFD1265135.1"/>
    <property type="molecule type" value="Genomic_DNA"/>
</dbReference>
<dbReference type="SUPFAM" id="SSF51905">
    <property type="entry name" value="FAD/NAD(P)-binding domain"/>
    <property type="match status" value="1"/>
</dbReference>
<comment type="caution">
    <text evidence="9">The sequence shown here is derived from an EMBL/GenBank/DDBJ whole genome shotgun (WGS) entry which is preliminary data.</text>
</comment>
<sequence>MRARLGGELSGVGYTQSRENGEVFVRASLLARMNASSTWDFVVIGGGASGLGCALDAAARGYSILLVEARDFAAGTSSRSSKLIHGGVRYLAQGRLALVREALVERGRLLRNAAGLVHPLRFVVPTQRWSERAWMGLGLGLYDLLAGADGLGRCRLMSAADVRTAMPTLRAERALGGVAYWDAQFDDAALAVALARTAILHGALVLNHCALESFALDGGRIGGLTVRERESGRTYRLGARAVINATGVWSDNVMRMLRPDAPQQLRPSQGVHIVIDADFLSGADAVLLPHTDDGRVVFLIPWQGRVLVGTTDTPRDDLPEEPEPMAGEIDFLLETVGRYLRRAPTRADVRSVFVGLRPLLGGGAVAATGSLSREHRVDVSEHGLVSVLGGKWTTYRSMAEHAVDVAEEVAGFAHRPSVTDRLRLDSGGLWRPDMHGEAALGAEDGVCASPFVPSAEEVRHAVRAGLALGVEDVLARRSRCLFLDAEAARRAAPGVAAVMARQRGWSQARTDAERSAFEALAACYRARSATVATSPPSG</sequence>
<keyword evidence="10" id="KW-1185">Reference proteome</keyword>
<evidence type="ECO:0000259" key="8">
    <source>
        <dbReference type="Pfam" id="PF16901"/>
    </source>
</evidence>
<proteinExistence type="inferred from homology"/>
<evidence type="ECO:0000259" key="7">
    <source>
        <dbReference type="Pfam" id="PF01266"/>
    </source>
</evidence>
<keyword evidence="5" id="KW-0274">FAD</keyword>
<organism evidence="9 10">
    <name type="scientific">Thauera mechernichensis</name>
    <dbReference type="NCBI Taxonomy" id="82788"/>
    <lineage>
        <taxon>Bacteria</taxon>
        <taxon>Pseudomonadati</taxon>
        <taxon>Pseudomonadota</taxon>
        <taxon>Betaproteobacteria</taxon>
        <taxon>Rhodocyclales</taxon>
        <taxon>Zoogloeaceae</taxon>
        <taxon>Thauera</taxon>
    </lineage>
</organism>
<evidence type="ECO:0000256" key="1">
    <source>
        <dbReference type="ARBA" id="ARBA00001974"/>
    </source>
</evidence>
<dbReference type="PRINTS" id="PR01001">
    <property type="entry name" value="FADG3PDH"/>
</dbReference>
<protein>
    <submittedName>
        <fullName evidence="9">FAD-dependent oxidoreductase</fullName>
    </submittedName>
</protein>
<evidence type="ECO:0000256" key="6">
    <source>
        <dbReference type="ARBA" id="ARBA00023002"/>
    </source>
</evidence>
<dbReference type="PANTHER" id="PTHR11985:SF35">
    <property type="entry name" value="ANAEROBIC GLYCEROL-3-PHOSPHATE DEHYDROGENASE SUBUNIT A"/>
    <property type="match status" value="1"/>
</dbReference>
<keyword evidence="4" id="KW-0319">Glycerol metabolism</keyword>
<evidence type="ECO:0000313" key="9">
    <source>
        <dbReference type="EMBL" id="MFD1265135.1"/>
    </source>
</evidence>
<feature type="domain" description="Alpha-glycerophosphate oxidase C-terminal" evidence="8">
    <location>
        <begin position="455"/>
        <end position="509"/>
    </location>
</feature>
<evidence type="ECO:0000313" key="10">
    <source>
        <dbReference type="Proteomes" id="UP001597158"/>
    </source>
</evidence>
<dbReference type="InterPro" id="IPR000447">
    <property type="entry name" value="G3P_DH_FAD-dep"/>
</dbReference>
<comment type="cofactor">
    <cofactor evidence="1">
        <name>FAD</name>
        <dbReference type="ChEBI" id="CHEBI:57692"/>
    </cofactor>
</comment>
<gene>
    <name evidence="9" type="ORF">ACFQ4M_16285</name>
</gene>
<evidence type="ECO:0000256" key="4">
    <source>
        <dbReference type="ARBA" id="ARBA00022798"/>
    </source>
</evidence>
<dbReference type="InterPro" id="IPR036188">
    <property type="entry name" value="FAD/NAD-bd_sf"/>
</dbReference>
<dbReference type="PROSITE" id="PS00978">
    <property type="entry name" value="FAD_G3PDH_2"/>
    <property type="match status" value="1"/>
</dbReference>
<keyword evidence="3" id="KW-0285">Flavoprotein</keyword>
<dbReference type="Gene3D" id="1.10.8.870">
    <property type="entry name" value="Alpha-glycerophosphate oxidase, cap domain"/>
    <property type="match status" value="1"/>
</dbReference>
<dbReference type="Gene3D" id="3.30.9.10">
    <property type="entry name" value="D-Amino Acid Oxidase, subunit A, domain 2"/>
    <property type="match status" value="1"/>
</dbReference>
<dbReference type="InterPro" id="IPR031656">
    <property type="entry name" value="DAO_C"/>
</dbReference>
<dbReference type="RefSeq" id="WP_277829726.1">
    <property type="nucleotide sequence ID" value="NZ_JARQZE010000001.1"/>
</dbReference>
<evidence type="ECO:0000256" key="3">
    <source>
        <dbReference type="ARBA" id="ARBA00022630"/>
    </source>
</evidence>